<name>A0A2K0WE66_GIBNY</name>
<dbReference type="EMBL" id="MTQA01000077">
    <property type="protein sequence ID" value="PNP80570.1"/>
    <property type="molecule type" value="Genomic_DNA"/>
</dbReference>
<evidence type="ECO:0000313" key="2">
    <source>
        <dbReference type="EMBL" id="PNP80570.1"/>
    </source>
</evidence>
<dbReference type="Proteomes" id="UP000236664">
    <property type="component" value="Unassembled WGS sequence"/>
</dbReference>
<proteinExistence type="predicted"/>
<sequence length="149" mass="16182">MVDKKNNTRKRQRSATAAEPTIPVIQKAAKKVKASEIKIVNSKAESKEEESLAATSTRLSESDRKALTTSKRAMFAAVSSKGNGPKTRTALNSQRDLIQECANEGVVNIITSGTPYMTVLYDSAGPAVAISLRPLWRIRRLAKQPAKQG</sequence>
<accession>A0A2K0WE66</accession>
<dbReference type="OrthoDB" id="10391881at2759"/>
<evidence type="ECO:0000256" key="1">
    <source>
        <dbReference type="SAM" id="MobiDB-lite"/>
    </source>
</evidence>
<evidence type="ECO:0000313" key="3">
    <source>
        <dbReference type="Proteomes" id="UP000236664"/>
    </source>
</evidence>
<comment type="caution">
    <text evidence="2">The sequence shown here is derived from an EMBL/GenBank/DDBJ whole genome shotgun (WGS) entry which is preliminary data.</text>
</comment>
<keyword evidence="3" id="KW-1185">Reference proteome</keyword>
<dbReference type="AlphaFoldDB" id="A0A2K0WE66"/>
<feature type="region of interest" description="Disordered" evidence="1">
    <location>
        <begin position="43"/>
        <end position="66"/>
    </location>
</feature>
<gene>
    <name evidence="2" type="ORF">FNYG_06169</name>
</gene>
<reference evidence="2 3" key="1">
    <citation type="submission" date="2017-06" db="EMBL/GenBank/DDBJ databases">
        <title>Genome of Fusarium nygamai isolate CS10214.</title>
        <authorList>
            <person name="Gardiner D.M."/>
            <person name="Obanor F."/>
            <person name="Kazan K."/>
        </authorList>
    </citation>
    <scope>NUCLEOTIDE SEQUENCE [LARGE SCALE GENOMIC DNA]</scope>
    <source>
        <strain evidence="2 3">CS10214</strain>
    </source>
</reference>
<protein>
    <submittedName>
        <fullName evidence="2">Uncharacterized protein</fullName>
    </submittedName>
</protein>
<organism evidence="2 3">
    <name type="scientific">Gibberella nygamai</name>
    <name type="common">Bean root rot disease fungus</name>
    <name type="synonym">Fusarium nygamai</name>
    <dbReference type="NCBI Taxonomy" id="42673"/>
    <lineage>
        <taxon>Eukaryota</taxon>
        <taxon>Fungi</taxon>
        <taxon>Dikarya</taxon>
        <taxon>Ascomycota</taxon>
        <taxon>Pezizomycotina</taxon>
        <taxon>Sordariomycetes</taxon>
        <taxon>Hypocreomycetidae</taxon>
        <taxon>Hypocreales</taxon>
        <taxon>Nectriaceae</taxon>
        <taxon>Fusarium</taxon>
        <taxon>Fusarium fujikuroi species complex</taxon>
    </lineage>
</organism>
<feature type="region of interest" description="Disordered" evidence="1">
    <location>
        <begin position="1"/>
        <end position="23"/>
    </location>
</feature>